<feature type="compositionally biased region" description="Pro residues" evidence="5">
    <location>
        <begin position="726"/>
        <end position="735"/>
    </location>
</feature>
<feature type="compositionally biased region" description="Polar residues" evidence="5">
    <location>
        <begin position="1023"/>
        <end position="1040"/>
    </location>
</feature>
<feature type="region of interest" description="Disordered" evidence="5">
    <location>
        <begin position="586"/>
        <end position="711"/>
    </location>
</feature>
<dbReference type="SUPFAM" id="SSF57850">
    <property type="entry name" value="RING/U-box"/>
    <property type="match status" value="1"/>
</dbReference>
<feature type="compositionally biased region" description="Low complexity" evidence="5">
    <location>
        <begin position="923"/>
        <end position="934"/>
    </location>
</feature>
<evidence type="ECO:0000259" key="6">
    <source>
        <dbReference type="PROSITE" id="PS50016"/>
    </source>
</evidence>
<feature type="compositionally biased region" description="Basic and acidic residues" evidence="5">
    <location>
        <begin position="1043"/>
        <end position="1057"/>
    </location>
</feature>
<feature type="region of interest" description="Disordered" evidence="5">
    <location>
        <begin position="2034"/>
        <end position="2056"/>
    </location>
</feature>
<feature type="region of interest" description="Disordered" evidence="5">
    <location>
        <begin position="2091"/>
        <end position="2138"/>
    </location>
</feature>
<keyword evidence="9" id="KW-1185">Reference proteome</keyword>
<dbReference type="GO" id="GO:0008270">
    <property type="term" value="F:zinc ion binding"/>
    <property type="evidence" value="ECO:0007669"/>
    <property type="project" value="UniProtKB-KW"/>
</dbReference>
<dbReference type="SUPFAM" id="SSF57903">
    <property type="entry name" value="FYVE/PHD zinc finger"/>
    <property type="match status" value="1"/>
</dbReference>
<feature type="domain" description="PHD-type" evidence="6">
    <location>
        <begin position="248"/>
        <end position="298"/>
    </location>
</feature>
<dbReference type="PANTHER" id="PTHR12618">
    <property type="entry name" value="PHD AND RING FINGER DOMAIN-CONTAINING PROTEIN 1"/>
    <property type="match status" value="1"/>
</dbReference>
<dbReference type="Proteomes" id="UP001159042">
    <property type="component" value="Unassembled WGS sequence"/>
</dbReference>
<feature type="region of interest" description="Disordered" evidence="5">
    <location>
        <begin position="910"/>
        <end position="1165"/>
    </location>
</feature>
<dbReference type="CDD" id="cd16635">
    <property type="entry name" value="mRING-HC-C3HC3D_PHRF1"/>
    <property type="match status" value="1"/>
</dbReference>
<feature type="compositionally biased region" description="Basic and acidic residues" evidence="5">
    <location>
        <begin position="1339"/>
        <end position="1351"/>
    </location>
</feature>
<feature type="compositionally biased region" description="Polar residues" evidence="5">
    <location>
        <begin position="1939"/>
        <end position="1962"/>
    </location>
</feature>
<dbReference type="PROSITE" id="PS50089">
    <property type="entry name" value="ZF_RING_2"/>
    <property type="match status" value="1"/>
</dbReference>
<dbReference type="InterPro" id="IPR013083">
    <property type="entry name" value="Znf_RING/FYVE/PHD"/>
</dbReference>
<feature type="compositionally biased region" description="Pro residues" evidence="5">
    <location>
        <begin position="787"/>
        <end position="800"/>
    </location>
</feature>
<dbReference type="InterPro" id="IPR019786">
    <property type="entry name" value="Zinc_finger_PHD-type_CS"/>
</dbReference>
<keyword evidence="1" id="KW-0479">Metal-binding</keyword>
<feature type="compositionally biased region" description="Basic residues" evidence="5">
    <location>
        <begin position="82"/>
        <end position="91"/>
    </location>
</feature>
<accession>A0AAV8VN31</accession>
<dbReference type="Gene3D" id="3.30.40.10">
    <property type="entry name" value="Zinc/RING finger domain, C3HC4 (zinc finger)"/>
    <property type="match status" value="2"/>
</dbReference>
<evidence type="ECO:0000256" key="2">
    <source>
        <dbReference type="ARBA" id="ARBA00022771"/>
    </source>
</evidence>
<evidence type="ECO:0000256" key="4">
    <source>
        <dbReference type="PROSITE-ProRule" id="PRU00175"/>
    </source>
</evidence>
<evidence type="ECO:0000256" key="5">
    <source>
        <dbReference type="SAM" id="MobiDB-lite"/>
    </source>
</evidence>
<dbReference type="PANTHER" id="PTHR12618:SF20">
    <property type="entry name" value="PHD AND RING FINGER DOMAIN-CONTAINING PROTEIN 1"/>
    <property type="match status" value="1"/>
</dbReference>
<feature type="compositionally biased region" description="Acidic residues" evidence="5">
    <location>
        <begin position="755"/>
        <end position="775"/>
    </location>
</feature>
<dbReference type="InterPro" id="IPR047157">
    <property type="entry name" value="PHRF1/Atg35"/>
</dbReference>
<dbReference type="PROSITE" id="PS50016">
    <property type="entry name" value="ZF_PHD_2"/>
    <property type="match status" value="1"/>
</dbReference>
<proteinExistence type="predicted"/>
<keyword evidence="2 4" id="KW-0863">Zinc-finger</keyword>
<protein>
    <recommendedName>
        <fullName evidence="10">PHD and RING finger domain-containing protein 1</fullName>
    </recommendedName>
</protein>
<feature type="compositionally biased region" description="Basic and acidic residues" evidence="5">
    <location>
        <begin position="1385"/>
        <end position="1394"/>
    </location>
</feature>
<dbReference type="InterPro" id="IPR011011">
    <property type="entry name" value="Znf_FYVE_PHD"/>
</dbReference>
<name>A0AAV8VN31_9CUCU</name>
<dbReference type="InterPro" id="IPR057031">
    <property type="entry name" value="SFR19-like_C"/>
</dbReference>
<feature type="region of interest" description="Disordered" evidence="5">
    <location>
        <begin position="319"/>
        <end position="404"/>
    </location>
</feature>
<feature type="compositionally biased region" description="Basic and acidic residues" evidence="5">
    <location>
        <begin position="1470"/>
        <end position="1479"/>
    </location>
</feature>
<dbReference type="InterPro" id="IPR017907">
    <property type="entry name" value="Znf_RING_CS"/>
</dbReference>
<evidence type="ECO:0000313" key="8">
    <source>
        <dbReference type="EMBL" id="KAJ8915230.1"/>
    </source>
</evidence>
<feature type="domain" description="RING-type" evidence="7">
    <location>
        <begin position="170"/>
        <end position="211"/>
    </location>
</feature>
<feature type="compositionally biased region" description="Basic and acidic residues" evidence="5">
    <location>
        <begin position="1451"/>
        <end position="1463"/>
    </location>
</feature>
<feature type="compositionally biased region" description="Basic and acidic residues" evidence="5">
    <location>
        <begin position="1487"/>
        <end position="1504"/>
    </location>
</feature>
<feature type="compositionally biased region" description="Basic residues" evidence="5">
    <location>
        <begin position="387"/>
        <end position="404"/>
    </location>
</feature>
<feature type="compositionally biased region" description="Basic residues" evidence="5">
    <location>
        <begin position="1778"/>
        <end position="1788"/>
    </location>
</feature>
<feature type="compositionally biased region" description="Basic residues" evidence="5">
    <location>
        <begin position="421"/>
        <end position="435"/>
    </location>
</feature>
<evidence type="ECO:0000259" key="7">
    <source>
        <dbReference type="PROSITE" id="PS50089"/>
    </source>
</evidence>
<dbReference type="SMART" id="SM00184">
    <property type="entry name" value="RING"/>
    <property type="match status" value="2"/>
</dbReference>
<feature type="compositionally biased region" description="Basic residues" evidence="5">
    <location>
        <begin position="1579"/>
        <end position="1641"/>
    </location>
</feature>
<feature type="region of interest" description="Disordered" evidence="5">
    <location>
        <begin position="1"/>
        <end position="140"/>
    </location>
</feature>
<feature type="compositionally biased region" description="Low complexity" evidence="5">
    <location>
        <begin position="606"/>
        <end position="669"/>
    </location>
</feature>
<feature type="compositionally biased region" description="Low complexity" evidence="5">
    <location>
        <begin position="358"/>
        <end position="375"/>
    </location>
</feature>
<feature type="region of interest" description="Disordered" evidence="5">
    <location>
        <begin position="723"/>
        <end position="800"/>
    </location>
</feature>
<feature type="compositionally biased region" description="Basic and acidic residues" evidence="5">
    <location>
        <begin position="952"/>
        <end position="962"/>
    </location>
</feature>
<dbReference type="SMART" id="SM00249">
    <property type="entry name" value="PHD"/>
    <property type="match status" value="1"/>
</dbReference>
<feature type="compositionally biased region" description="Basic and acidic residues" evidence="5">
    <location>
        <begin position="592"/>
        <end position="605"/>
    </location>
</feature>
<reference evidence="8 9" key="1">
    <citation type="journal article" date="2023" name="Insect Mol. Biol.">
        <title>Genome sequencing provides insights into the evolution of gene families encoding plant cell wall-degrading enzymes in longhorned beetles.</title>
        <authorList>
            <person name="Shin N.R."/>
            <person name="Okamura Y."/>
            <person name="Kirsch R."/>
            <person name="Pauchet Y."/>
        </authorList>
    </citation>
    <scope>NUCLEOTIDE SEQUENCE [LARGE SCALE GENOMIC DNA]</scope>
    <source>
        <strain evidence="8">EAD_L_NR</strain>
    </source>
</reference>
<feature type="region of interest" description="Disordered" evidence="5">
    <location>
        <begin position="1806"/>
        <end position="2015"/>
    </location>
</feature>
<dbReference type="PROSITE" id="PS01359">
    <property type="entry name" value="ZF_PHD_1"/>
    <property type="match status" value="1"/>
</dbReference>
<feature type="compositionally biased region" description="Basic and acidic residues" evidence="5">
    <location>
        <begin position="1358"/>
        <end position="1368"/>
    </location>
</feature>
<evidence type="ECO:0000313" key="9">
    <source>
        <dbReference type="Proteomes" id="UP001159042"/>
    </source>
</evidence>
<dbReference type="Pfam" id="PF23030">
    <property type="entry name" value="SCAF11-like_C"/>
    <property type="match status" value="1"/>
</dbReference>
<comment type="caution">
    <text evidence="8">The sequence shown here is derived from an EMBL/GenBank/DDBJ whole genome shotgun (WGS) entry which is preliminary data.</text>
</comment>
<evidence type="ECO:0000256" key="1">
    <source>
        <dbReference type="ARBA" id="ARBA00022723"/>
    </source>
</evidence>
<feature type="compositionally biased region" description="Polar residues" evidence="5">
    <location>
        <begin position="963"/>
        <end position="984"/>
    </location>
</feature>
<dbReference type="EMBL" id="JANEYG010000056">
    <property type="protein sequence ID" value="KAJ8915230.1"/>
    <property type="molecule type" value="Genomic_DNA"/>
</dbReference>
<dbReference type="InterPro" id="IPR001841">
    <property type="entry name" value="Znf_RING"/>
</dbReference>
<feature type="region of interest" description="Disordered" evidence="5">
    <location>
        <begin position="1699"/>
        <end position="1794"/>
    </location>
</feature>
<feature type="compositionally biased region" description="Polar residues" evidence="5">
    <location>
        <begin position="1371"/>
        <end position="1382"/>
    </location>
</feature>
<feature type="compositionally biased region" description="Pro residues" evidence="5">
    <location>
        <begin position="1915"/>
        <end position="1927"/>
    </location>
</feature>
<dbReference type="Pfam" id="PF13639">
    <property type="entry name" value="zf-RING_2"/>
    <property type="match status" value="1"/>
</dbReference>
<dbReference type="Pfam" id="PF00628">
    <property type="entry name" value="PHD"/>
    <property type="match status" value="1"/>
</dbReference>
<feature type="compositionally biased region" description="Polar residues" evidence="5">
    <location>
        <begin position="674"/>
        <end position="687"/>
    </location>
</feature>
<keyword evidence="3" id="KW-0862">Zinc</keyword>
<feature type="region of interest" description="Disordered" evidence="5">
    <location>
        <begin position="418"/>
        <end position="445"/>
    </location>
</feature>
<dbReference type="InterPro" id="IPR001965">
    <property type="entry name" value="Znf_PHD"/>
</dbReference>
<sequence>MSSDDSDGEPHHKRKRKLRPLDEILESSSTSSSSSPVIGSSSSSPIIGGGSSLRRRQQAILNRMPGAESSDSESDSGSSIHRSTRRKKVRRVAIDSDSDTSGSDIIAMNKRRTAPIASDSDVDSDRGFEGSSSSQWETDLSEVEAKSAVAVAVPDTNMDSDSSDGQSEKCPICLISFKTQEIGTPESCDHMFCLECIQEWSKNMNTCPVDRQEYTLILVRKNITGKVIRQVAIEKPAPQNDVNIVEDPTFCEICGSSNNEDQMLLCDGCDLGFHLYCLNPPLQEVPGGAWFCNECSGDDDMGSDVELYEFQLVLDESFRQPQRQNRNRSPHQGQRRSQSTRLVPRTRQTERVRRRIASNRQQTRQSTSRPSTSSSMDLAAVSSTTSKKTKRSKKSKRKTKRQVRYKTVYEIDEATGETVAVKKRQKRNTKSRKASRPPTKSKTVKKRLAAQLGMCAPRATPQNLPDVKVQSTSDSLGNLRSQAGIPTLHLFGQNHELDYFSEEEEEGYVGNSGMRLLTARVPNRSDVSALRRVARRKAAVSFPNVTSTSADLLGSILNSQEQLHSRSATYRVDSSGKFVIEQKKSATQSEYVDVKDQTAKGKEAPNRNYYRGGSNNYYRRGGYNRYPNNSYNNNRPYQNQYHSSYSSNYQYHSSSSSNTNYGRGNNNYSDVPQDYTQRTLCATSQPAQDRRDREEENPESNTPNSESEIDIYSDIETVSTSKIAELPPPPMPPDLPDFDLPDLSGRYTPTACSDYDNDSEPDMVIDDNQEPEQTQEDTAVTSTVGPAYPPLEMPPIPPEIPLVPSETPLVLDMPHAPLEMPPLPPELPHSSLEIQSGAVQSSDDKYAEDDEEDWSDGCPNTSIYSKENIKAMEEMEEDDYADSDDGCPNFSIYSKESKTVALHTDISFAPDENLVTPQDNQVEEVSSSPSVPSVMPQAYELDRQDAISSSPEVRHQEFEKLEISSSPNAEQQQDFEVSSSPNVEQQEKSDTESQDALEKLDTANEDFQEPDTGSKQEKLDTGCQESGQVFDNLPEVSSSPAVPEHDFQSKNEEDKDSGGVQVSSSPVKSYFQEYESEEASPSNLEEKDVSQSSVPGDQDDSLPPQESAEGDVTSSPESGHTPEPAQAPETSKTDPGSPSAEAEGENVTYDFEKDAPFPQENTNEEVTYDFERNTDLAIAVAADDNAQENVVYDFEKQTEQTPEAAAIPDTTVSVPSRVVNPELELSNPPNPKRRRVKAGVVTKLVSGGILGGLYSDSDDEDVVRKGAATGPFAIADINHMTEDISEEERSYTPCLDERGQRQGLEGLDTEMISDEDRNDFDESHELKTVSDGGDALEINAKESELDFTRPEDYEEGEIVDKNKGEFFHTVENGSNKSFNFSTVVDKPEEVEKEKKKPKAKSSSDETPKDDSRKKPKKKEKEKPTGEHDSGVNKENEGHNKDSSSFKKLSKSSKERNYRDKDLARQSSPTKFKEDRFQNKKEKKREKRKELERYSVRAVIAEKPRSLVIKDQFGRDVRRTPTKSRSRSYTPPVRNSPPKTRRSPSLTQALSRLRSVSRHRSMSLPRNRSPSRGHASPPKSRPRKRRTRSHRRSPSRSRSRSPGKKRPSSKNKKRKRSPSRHKNRKSRDRSKKKPRTRSKHRSASPTRRNREWNIRREWTPISMSPTPNILQHISPSWTPPRMIDTSELLESEALALVSAMNASKKKKEKKRKGEKRLKEGALGKQKKRRRERERTPPPSKEVFASGDNILVSVSFNNENETRDVTTREKRKKDMEDMNKKKKEKRRSKNRKDVSGIKPVAIIDLERSPFKEMTPSPKDVIVLTDSDNNDNEEPSRSIQNNICDSSQQVASPEQSINFSMGPKTPPEPQIKFSLTAKPPQVRAINNPLIDPEELEISQMPEEINRDRISESVHKGPNTPPEPPNSPPSSPDVYDPFEPTKSRSPTPEPMQTTQSNASLAESTLESRAAIELLEKSINPTNPELIKSLTPPIADVQPADSQSSIQATPESDGGKSPERINVVINQTVQPTIAASKPVAQTTPFSSVPTSMITSTPVSSNVASSRINVLNSTIITPPHVVSSLPQRIILPNQVKSSPVKISPTKPTIKSTPIKPMPNKNSKPTTTRKSWAQNGSSVEDPVLDFDSPYSPGSSDYEDLFEPPAESIIKSTTKTATKSKSPQKSHQSVFDALFGSPSFNKTKTKLKFGKKITPTKTKTVGVKLDEDNLRILDELPNSAVEMQVKDKFLKKLNRQERVVEEVKLVLKPHYNKKRINKEEYKDILRRAVPKICHNKSGEINPTKIKNLIEAYVKKIRHSKKVTSSSSLKV</sequence>
<feature type="compositionally biased region" description="Basic residues" evidence="5">
    <location>
        <begin position="1702"/>
        <end position="1714"/>
    </location>
</feature>
<gene>
    <name evidence="8" type="ORF">NQ315_015453</name>
</gene>
<feature type="region of interest" description="Disordered" evidence="5">
    <location>
        <begin position="1317"/>
        <end position="1662"/>
    </location>
</feature>
<evidence type="ECO:0008006" key="10">
    <source>
        <dbReference type="Google" id="ProtNLM"/>
    </source>
</evidence>
<dbReference type="PROSITE" id="PS00518">
    <property type="entry name" value="ZF_RING_1"/>
    <property type="match status" value="1"/>
</dbReference>
<feature type="compositionally biased region" description="Basic and acidic residues" evidence="5">
    <location>
        <begin position="1900"/>
        <end position="1911"/>
    </location>
</feature>
<feature type="compositionally biased region" description="Basic and acidic residues" evidence="5">
    <location>
        <begin position="1401"/>
        <end position="1444"/>
    </location>
</feature>
<organism evidence="8 9">
    <name type="scientific">Exocentrus adspersus</name>
    <dbReference type="NCBI Taxonomy" id="1586481"/>
    <lineage>
        <taxon>Eukaryota</taxon>
        <taxon>Metazoa</taxon>
        <taxon>Ecdysozoa</taxon>
        <taxon>Arthropoda</taxon>
        <taxon>Hexapoda</taxon>
        <taxon>Insecta</taxon>
        <taxon>Pterygota</taxon>
        <taxon>Neoptera</taxon>
        <taxon>Endopterygota</taxon>
        <taxon>Coleoptera</taxon>
        <taxon>Polyphaga</taxon>
        <taxon>Cucujiformia</taxon>
        <taxon>Chrysomeloidea</taxon>
        <taxon>Cerambycidae</taxon>
        <taxon>Lamiinae</taxon>
        <taxon>Acanthocinini</taxon>
        <taxon>Exocentrus</taxon>
    </lineage>
</organism>
<dbReference type="CDD" id="cd15536">
    <property type="entry name" value="PHD_PHRF1"/>
    <property type="match status" value="1"/>
</dbReference>
<feature type="region of interest" description="Disordered" evidence="5">
    <location>
        <begin position="813"/>
        <end position="862"/>
    </location>
</feature>
<feature type="compositionally biased region" description="Polar residues" evidence="5">
    <location>
        <begin position="2113"/>
        <end position="2131"/>
    </location>
</feature>
<feature type="compositionally biased region" description="Basic and acidic residues" evidence="5">
    <location>
        <begin position="1758"/>
        <end position="1777"/>
    </location>
</feature>
<feature type="compositionally biased region" description="Basic and acidic residues" evidence="5">
    <location>
        <begin position="1647"/>
        <end position="1657"/>
    </location>
</feature>
<feature type="compositionally biased region" description="Low complexity" evidence="5">
    <location>
        <begin position="27"/>
        <end position="46"/>
    </location>
</feature>
<evidence type="ECO:0000256" key="3">
    <source>
        <dbReference type="ARBA" id="ARBA00022833"/>
    </source>
</evidence>
<feature type="compositionally biased region" description="Polar residues" evidence="5">
    <location>
        <begin position="1995"/>
        <end position="2005"/>
    </location>
</feature>
<feature type="compositionally biased region" description="Basic and acidic residues" evidence="5">
    <location>
        <begin position="985"/>
        <end position="1002"/>
    </location>
</feature>
<feature type="compositionally biased region" description="Acidic residues" evidence="5">
    <location>
        <begin position="846"/>
        <end position="855"/>
    </location>
</feature>
<feature type="compositionally biased region" description="Polar residues" evidence="5">
    <location>
        <begin position="1834"/>
        <end position="1856"/>
    </location>
</feature>
<dbReference type="InterPro" id="IPR019787">
    <property type="entry name" value="Znf_PHD-finger"/>
</dbReference>